<reference evidence="2" key="1">
    <citation type="journal article" date="2023" name="Plant J.">
        <title>Genome sequences and population genomics provide insights into the demographic history, inbreeding, and mutation load of two 'living fossil' tree species of Dipteronia.</title>
        <authorList>
            <person name="Feng Y."/>
            <person name="Comes H.P."/>
            <person name="Chen J."/>
            <person name="Zhu S."/>
            <person name="Lu R."/>
            <person name="Zhang X."/>
            <person name="Li P."/>
            <person name="Qiu J."/>
            <person name="Olsen K.M."/>
            <person name="Qiu Y."/>
        </authorList>
    </citation>
    <scope>NUCLEOTIDE SEQUENCE</scope>
    <source>
        <strain evidence="2">NBL</strain>
    </source>
</reference>
<evidence type="ECO:0000313" key="2">
    <source>
        <dbReference type="EMBL" id="KAK3230391.1"/>
    </source>
</evidence>
<comment type="caution">
    <text evidence="2">The sequence shown here is derived from an EMBL/GenBank/DDBJ whole genome shotgun (WGS) entry which is preliminary data.</text>
</comment>
<keyword evidence="1" id="KW-0812">Transmembrane</keyword>
<accession>A0AAE0EJ88</accession>
<dbReference type="AlphaFoldDB" id="A0AAE0EJ88"/>
<evidence type="ECO:0000256" key="1">
    <source>
        <dbReference type="SAM" id="Phobius"/>
    </source>
</evidence>
<keyword evidence="1" id="KW-0472">Membrane</keyword>
<sequence>MGFGVMLNIRCLVFHRPVCEMLIKAIAPETKEIVLHRKWIPIKEFDFEKVMGFPNGTHEVGCDMNEFDETCIRMKNLMIKKGKHAITFSCLVTKIKNMKDADDVFKIAFIFVYELCLVMPFGIIKN</sequence>
<protein>
    <submittedName>
        <fullName evidence="2">Uncharacterized protein</fullName>
    </submittedName>
</protein>
<name>A0AAE0EJ88_9ROSI</name>
<gene>
    <name evidence="2" type="ORF">Dsin_002272</name>
</gene>
<dbReference type="EMBL" id="JANJYJ010000001">
    <property type="protein sequence ID" value="KAK3230391.1"/>
    <property type="molecule type" value="Genomic_DNA"/>
</dbReference>
<proteinExistence type="predicted"/>
<dbReference type="Proteomes" id="UP001281410">
    <property type="component" value="Unassembled WGS sequence"/>
</dbReference>
<feature type="transmembrane region" description="Helical" evidence="1">
    <location>
        <begin position="104"/>
        <end position="124"/>
    </location>
</feature>
<keyword evidence="1" id="KW-1133">Transmembrane helix</keyword>
<evidence type="ECO:0000313" key="3">
    <source>
        <dbReference type="Proteomes" id="UP001281410"/>
    </source>
</evidence>
<organism evidence="2 3">
    <name type="scientific">Dipteronia sinensis</name>
    <dbReference type="NCBI Taxonomy" id="43782"/>
    <lineage>
        <taxon>Eukaryota</taxon>
        <taxon>Viridiplantae</taxon>
        <taxon>Streptophyta</taxon>
        <taxon>Embryophyta</taxon>
        <taxon>Tracheophyta</taxon>
        <taxon>Spermatophyta</taxon>
        <taxon>Magnoliopsida</taxon>
        <taxon>eudicotyledons</taxon>
        <taxon>Gunneridae</taxon>
        <taxon>Pentapetalae</taxon>
        <taxon>rosids</taxon>
        <taxon>malvids</taxon>
        <taxon>Sapindales</taxon>
        <taxon>Sapindaceae</taxon>
        <taxon>Hippocastanoideae</taxon>
        <taxon>Acereae</taxon>
        <taxon>Dipteronia</taxon>
    </lineage>
</organism>
<keyword evidence="3" id="KW-1185">Reference proteome</keyword>